<keyword evidence="8" id="KW-1185">Reference proteome</keyword>
<evidence type="ECO:0000259" key="6">
    <source>
        <dbReference type="Pfam" id="PF00155"/>
    </source>
</evidence>
<dbReference type="InterPro" id="IPR051798">
    <property type="entry name" value="Class-II_PLP-Dep_Aminotrans"/>
</dbReference>
<comment type="similarity">
    <text evidence="5">Belongs to the class-II pyridoxal-phosphate-dependent aminotransferase family. MalY/PatB cystathionine beta-lyase subfamily.</text>
</comment>
<dbReference type="InterPro" id="IPR015422">
    <property type="entry name" value="PyrdxlP-dep_Trfase_small"/>
</dbReference>
<comment type="cofactor">
    <cofactor evidence="1">
        <name>pyridoxal 5'-phosphate</name>
        <dbReference type="ChEBI" id="CHEBI:597326"/>
    </cofactor>
</comment>
<organism evidence="7 8">
    <name type="scientific">Ruminiclostridium cellulolyticum (strain ATCC 35319 / DSM 5812 / JCM 6584 / H10)</name>
    <name type="common">Clostridium cellulolyticum</name>
    <dbReference type="NCBI Taxonomy" id="394503"/>
    <lineage>
        <taxon>Bacteria</taxon>
        <taxon>Bacillati</taxon>
        <taxon>Bacillota</taxon>
        <taxon>Clostridia</taxon>
        <taxon>Eubacteriales</taxon>
        <taxon>Oscillospiraceae</taxon>
        <taxon>Ruminiclostridium</taxon>
    </lineage>
</organism>
<protein>
    <recommendedName>
        <fullName evidence="2">cysteine-S-conjugate beta-lyase</fullName>
        <ecNumber evidence="2">4.4.1.13</ecNumber>
    </recommendedName>
</protein>
<sequence length="391" mass="44539">MDYNFDEIIDRKDTDSIKHDFYGVNGIPDDAISLWVADMDFRTPAPVIDALVKSGKHGVFGYTETREDYFLTLQKWFTENYDWQIHSSWLVKTPGVVFAIAMTVRALTNKGDAVMIQRPVYFPFSKVILDNKRILVNNPLIYNSGTYSMDFEDFETKIIENGVKLFILCNPHNPVGRVWTRDELIRLGDICIKHGVTVISDEIHADFIYSGYRHQVFANIKPEFGKITVTCTAPSKTFNLAGLQVSNIIISNRELKEAIKNEISRTGHGQLNTMGIVACKAAYEHGHEWLQQLKAYLAGNLSFVRNFLAERLPKIKLVEPQGTYLVWMDFTELGLTEKELEKLIVSDARLWLDSGTMFGDEGKGFQRINIACPRVILEKAFLQLEAAVNRL</sequence>
<dbReference type="InterPro" id="IPR004839">
    <property type="entry name" value="Aminotransferase_I/II_large"/>
</dbReference>
<evidence type="ECO:0000313" key="7">
    <source>
        <dbReference type="EMBL" id="ACL77475.1"/>
    </source>
</evidence>
<dbReference type="EC" id="4.4.1.13" evidence="2"/>
<evidence type="ECO:0000313" key="8">
    <source>
        <dbReference type="Proteomes" id="UP000001349"/>
    </source>
</evidence>
<dbReference type="InterPro" id="IPR015421">
    <property type="entry name" value="PyrdxlP-dep_Trfase_major"/>
</dbReference>
<evidence type="ECO:0000256" key="5">
    <source>
        <dbReference type="ARBA" id="ARBA00037974"/>
    </source>
</evidence>
<dbReference type="HOGENOM" id="CLU_017584_15_0_9"/>
<dbReference type="OrthoDB" id="9802872at2"/>
<dbReference type="EMBL" id="CP001348">
    <property type="protein sequence ID" value="ACL77475.1"/>
    <property type="molecule type" value="Genomic_DNA"/>
</dbReference>
<feature type="domain" description="Aminotransferase class I/classII large" evidence="6">
    <location>
        <begin position="34"/>
        <end position="372"/>
    </location>
</feature>
<name>B8I0E9_RUMCH</name>
<evidence type="ECO:0000256" key="4">
    <source>
        <dbReference type="ARBA" id="ARBA00023239"/>
    </source>
</evidence>
<dbReference type="Pfam" id="PF00155">
    <property type="entry name" value="Aminotran_1_2"/>
    <property type="match status" value="1"/>
</dbReference>
<evidence type="ECO:0000256" key="3">
    <source>
        <dbReference type="ARBA" id="ARBA00022898"/>
    </source>
</evidence>
<dbReference type="SUPFAM" id="SSF53383">
    <property type="entry name" value="PLP-dependent transferases"/>
    <property type="match status" value="1"/>
</dbReference>
<dbReference type="CDD" id="cd00609">
    <property type="entry name" value="AAT_like"/>
    <property type="match status" value="1"/>
</dbReference>
<dbReference type="Gene3D" id="3.40.640.10">
    <property type="entry name" value="Type I PLP-dependent aspartate aminotransferase-like (Major domain)"/>
    <property type="match status" value="1"/>
</dbReference>
<dbReference type="NCBIfam" id="TIGR04350">
    <property type="entry name" value="C_S_lyase_PatB"/>
    <property type="match status" value="1"/>
</dbReference>
<proteinExistence type="inferred from homology"/>
<reference evidence="7 8" key="1">
    <citation type="submission" date="2009-01" db="EMBL/GenBank/DDBJ databases">
        <title>Complete sequence of Clostridium cellulolyticum H10.</title>
        <authorList>
            <consortium name="US DOE Joint Genome Institute"/>
            <person name="Lucas S."/>
            <person name="Copeland A."/>
            <person name="Lapidus A."/>
            <person name="Glavina del Rio T."/>
            <person name="Dalin E."/>
            <person name="Tice H."/>
            <person name="Bruce D."/>
            <person name="Goodwin L."/>
            <person name="Pitluck S."/>
            <person name="Chertkov O."/>
            <person name="Saunders E."/>
            <person name="Brettin T."/>
            <person name="Detter J.C."/>
            <person name="Han C."/>
            <person name="Larimer F."/>
            <person name="Land M."/>
            <person name="Hauser L."/>
            <person name="Kyrpides N."/>
            <person name="Ivanova N."/>
            <person name="Zhou J."/>
            <person name="Richardson P."/>
        </authorList>
    </citation>
    <scope>NUCLEOTIDE SEQUENCE [LARGE SCALE GENOMIC DNA]</scope>
    <source>
        <strain evidence="8">ATCC 35319 / DSM 5812 / JCM 6584 / H10</strain>
    </source>
</reference>
<dbReference type="PANTHER" id="PTHR43525">
    <property type="entry name" value="PROTEIN MALY"/>
    <property type="match status" value="1"/>
</dbReference>
<dbReference type="PANTHER" id="PTHR43525:SF1">
    <property type="entry name" value="PROTEIN MALY"/>
    <property type="match status" value="1"/>
</dbReference>
<dbReference type="Proteomes" id="UP000001349">
    <property type="component" value="Chromosome"/>
</dbReference>
<keyword evidence="3" id="KW-0663">Pyridoxal phosphate</keyword>
<dbReference type="GO" id="GO:0047804">
    <property type="term" value="F:cysteine-S-conjugate beta-lyase activity"/>
    <property type="evidence" value="ECO:0007669"/>
    <property type="project" value="UniProtKB-EC"/>
</dbReference>
<dbReference type="GO" id="GO:0030170">
    <property type="term" value="F:pyridoxal phosphate binding"/>
    <property type="evidence" value="ECO:0007669"/>
    <property type="project" value="InterPro"/>
</dbReference>
<dbReference type="GO" id="GO:0008483">
    <property type="term" value="F:transaminase activity"/>
    <property type="evidence" value="ECO:0007669"/>
    <property type="project" value="UniProtKB-KW"/>
</dbReference>
<keyword evidence="4" id="KW-0456">Lyase</keyword>
<dbReference type="Gene3D" id="3.90.1150.10">
    <property type="entry name" value="Aspartate Aminotransferase, domain 1"/>
    <property type="match status" value="1"/>
</dbReference>
<dbReference type="InterPro" id="IPR015424">
    <property type="entry name" value="PyrdxlP-dep_Trfase"/>
</dbReference>
<dbReference type="AlphaFoldDB" id="B8I0E9"/>
<keyword evidence="7" id="KW-0032">Aminotransferase</keyword>
<dbReference type="InterPro" id="IPR027619">
    <property type="entry name" value="C-S_lyase_PatB-like"/>
</dbReference>
<gene>
    <name evidence="7" type="ordered locus">Ccel_3185</name>
</gene>
<evidence type="ECO:0000256" key="1">
    <source>
        <dbReference type="ARBA" id="ARBA00001933"/>
    </source>
</evidence>
<dbReference type="STRING" id="394503.Ccel_3185"/>
<dbReference type="KEGG" id="cce:Ccel_3185"/>
<dbReference type="RefSeq" id="WP_015926533.1">
    <property type="nucleotide sequence ID" value="NC_011898.1"/>
</dbReference>
<evidence type="ECO:0000256" key="2">
    <source>
        <dbReference type="ARBA" id="ARBA00012224"/>
    </source>
</evidence>
<keyword evidence="7" id="KW-0808">Transferase</keyword>
<accession>B8I0E9</accession>
<dbReference type="eggNOG" id="COG1168">
    <property type="taxonomic scope" value="Bacteria"/>
</dbReference>